<dbReference type="InParanoid" id="A0A1Y2FXL9"/>
<evidence type="ECO:0000256" key="5">
    <source>
        <dbReference type="SAM" id="MobiDB-lite"/>
    </source>
</evidence>
<feature type="region of interest" description="Disordered" evidence="5">
    <location>
        <begin position="217"/>
        <end position="303"/>
    </location>
</feature>
<evidence type="ECO:0000256" key="2">
    <source>
        <dbReference type="ARBA" id="ARBA00022771"/>
    </source>
</evidence>
<evidence type="ECO:0000313" key="7">
    <source>
        <dbReference type="EMBL" id="ORY88766.1"/>
    </source>
</evidence>
<evidence type="ECO:0000256" key="1">
    <source>
        <dbReference type="ARBA" id="ARBA00022723"/>
    </source>
</evidence>
<feature type="region of interest" description="Disordered" evidence="5">
    <location>
        <begin position="947"/>
        <end position="1051"/>
    </location>
</feature>
<dbReference type="EMBL" id="MCGR01000008">
    <property type="protein sequence ID" value="ORY88766.1"/>
    <property type="molecule type" value="Genomic_DNA"/>
</dbReference>
<dbReference type="STRING" id="106004.A0A1Y2FXL9"/>
<dbReference type="InterPro" id="IPR000433">
    <property type="entry name" value="Znf_ZZ"/>
</dbReference>
<dbReference type="OrthoDB" id="661148at2759"/>
<feature type="domain" description="ZZ-type" evidence="6">
    <location>
        <begin position="529"/>
        <end position="582"/>
    </location>
</feature>
<protein>
    <recommendedName>
        <fullName evidence="6">ZZ-type domain-containing protein</fullName>
    </recommendedName>
</protein>
<dbReference type="Pfam" id="PF16158">
    <property type="entry name" value="N_BRCA1_IG"/>
    <property type="match status" value="1"/>
</dbReference>
<dbReference type="GO" id="GO:0008270">
    <property type="term" value="F:zinc ion binding"/>
    <property type="evidence" value="ECO:0007669"/>
    <property type="project" value="UniProtKB-KW"/>
</dbReference>
<keyword evidence="8" id="KW-1185">Reference proteome</keyword>
<feature type="compositionally biased region" description="Acidic residues" evidence="5">
    <location>
        <begin position="995"/>
        <end position="1031"/>
    </location>
</feature>
<feature type="compositionally biased region" description="Low complexity" evidence="5">
    <location>
        <begin position="969"/>
        <end position="979"/>
    </location>
</feature>
<evidence type="ECO:0000313" key="8">
    <source>
        <dbReference type="Proteomes" id="UP000193467"/>
    </source>
</evidence>
<dbReference type="CDD" id="cd02249">
    <property type="entry name" value="ZZ"/>
    <property type="match status" value="1"/>
</dbReference>
<accession>A0A1Y2FXL9</accession>
<dbReference type="SUPFAM" id="SSF57850">
    <property type="entry name" value="RING/U-box"/>
    <property type="match status" value="3"/>
</dbReference>
<feature type="compositionally biased region" description="Basic residues" evidence="5">
    <location>
        <begin position="265"/>
        <end position="280"/>
    </location>
</feature>
<feature type="compositionally biased region" description="Acidic residues" evidence="5">
    <location>
        <begin position="1038"/>
        <end position="1051"/>
    </location>
</feature>
<dbReference type="Gene3D" id="2.60.40.10">
    <property type="entry name" value="Immunoglobulins"/>
    <property type="match status" value="1"/>
</dbReference>
<dbReference type="Gene3D" id="3.30.60.90">
    <property type="match status" value="3"/>
</dbReference>
<gene>
    <name evidence="7" type="ORF">BCR35DRAFT_288551</name>
</gene>
<dbReference type="SMART" id="SM00291">
    <property type="entry name" value="ZnF_ZZ"/>
    <property type="match status" value="3"/>
</dbReference>
<name>A0A1Y2FXL9_9BASI</name>
<dbReference type="InterPro" id="IPR043145">
    <property type="entry name" value="Znf_ZZ_sf"/>
</dbReference>
<evidence type="ECO:0000259" key="6">
    <source>
        <dbReference type="PROSITE" id="PS50135"/>
    </source>
</evidence>
<reference evidence="7 8" key="1">
    <citation type="submission" date="2016-07" db="EMBL/GenBank/DDBJ databases">
        <title>Pervasive Adenine N6-methylation of Active Genes in Fungi.</title>
        <authorList>
            <consortium name="DOE Joint Genome Institute"/>
            <person name="Mondo S.J."/>
            <person name="Dannebaum R.O."/>
            <person name="Kuo R.C."/>
            <person name="Labutti K."/>
            <person name="Haridas S."/>
            <person name="Kuo A."/>
            <person name="Salamov A."/>
            <person name="Ahrendt S.R."/>
            <person name="Lipzen A."/>
            <person name="Sullivan W."/>
            <person name="Andreopoulos W.B."/>
            <person name="Clum A."/>
            <person name="Lindquist E."/>
            <person name="Daum C."/>
            <person name="Ramamoorthy G.K."/>
            <person name="Gryganskyi A."/>
            <person name="Culley D."/>
            <person name="Magnuson J.K."/>
            <person name="James T.Y."/>
            <person name="O'Malley M.A."/>
            <person name="Stajich J.E."/>
            <person name="Spatafora J.W."/>
            <person name="Visel A."/>
            <person name="Grigoriev I.V."/>
        </authorList>
    </citation>
    <scope>NUCLEOTIDE SEQUENCE [LARGE SCALE GENOMIC DNA]</scope>
    <source>
        <strain evidence="7 8">62-1032</strain>
    </source>
</reference>
<keyword evidence="3" id="KW-0862">Zinc</keyword>
<keyword evidence="1" id="KW-0479">Metal-binding</keyword>
<dbReference type="CDD" id="cd02340">
    <property type="entry name" value="ZZ_NBR1_like"/>
    <property type="match status" value="2"/>
</dbReference>
<dbReference type="Pfam" id="PF00569">
    <property type="entry name" value="ZZ"/>
    <property type="match status" value="3"/>
</dbReference>
<dbReference type="Proteomes" id="UP000193467">
    <property type="component" value="Unassembled WGS sequence"/>
</dbReference>
<keyword evidence="2 4" id="KW-0863">Zinc-finger</keyword>
<organism evidence="7 8">
    <name type="scientific">Leucosporidium creatinivorum</name>
    <dbReference type="NCBI Taxonomy" id="106004"/>
    <lineage>
        <taxon>Eukaryota</taxon>
        <taxon>Fungi</taxon>
        <taxon>Dikarya</taxon>
        <taxon>Basidiomycota</taxon>
        <taxon>Pucciniomycotina</taxon>
        <taxon>Microbotryomycetes</taxon>
        <taxon>Leucosporidiales</taxon>
        <taxon>Leucosporidium</taxon>
    </lineage>
</organism>
<feature type="compositionally biased region" description="Basic residues" evidence="5">
    <location>
        <begin position="238"/>
        <end position="251"/>
    </location>
</feature>
<dbReference type="CDD" id="cd14947">
    <property type="entry name" value="NBR1_like"/>
    <property type="match status" value="1"/>
</dbReference>
<dbReference type="PANTHER" id="PTHR20930:SF0">
    <property type="entry name" value="PROTEIN ILRUN"/>
    <property type="match status" value="1"/>
</dbReference>
<evidence type="ECO:0000256" key="4">
    <source>
        <dbReference type="PROSITE-ProRule" id="PRU00228"/>
    </source>
</evidence>
<dbReference type="InterPro" id="IPR032350">
    <property type="entry name" value="Nbr1_FW"/>
</dbReference>
<evidence type="ECO:0000256" key="3">
    <source>
        <dbReference type="ARBA" id="ARBA00022833"/>
    </source>
</evidence>
<comment type="caution">
    <text evidence="7">The sequence shown here is derived from an EMBL/GenBank/DDBJ whole genome shotgun (WGS) entry which is preliminary data.</text>
</comment>
<dbReference type="InterPro" id="IPR013783">
    <property type="entry name" value="Ig-like_fold"/>
</dbReference>
<feature type="domain" description="ZZ-type" evidence="6">
    <location>
        <begin position="595"/>
        <end position="652"/>
    </location>
</feature>
<dbReference type="PROSITE" id="PS50135">
    <property type="entry name" value="ZF_ZZ_2"/>
    <property type="match status" value="2"/>
</dbReference>
<dbReference type="AlphaFoldDB" id="A0A1Y2FXL9"/>
<proteinExistence type="predicted"/>
<dbReference type="PANTHER" id="PTHR20930">
    <property type="entry name" value="OVARIAN CARCINOMA ANTIGEN CA125-RELATED"/>
    <property type="match status" value="1"/>
</dbReference>
<sequence length="1051" mass="114269">MASPSTSPNHSFVFKLKHKSATGKEESRRYGFSGDLRHPAVFTGLYDRTAQVFNLSRADFSLATTDNLGRQVRLQGYDSFLEHVCEPTLSPKGQRIAKLDDKKRIVLVFHVVKEELPEPVEEDQSVPLSAPHTLVGNDEVTAQEDVEAANWDKETAEALARSQETFNAEQEAREKGRKAYEEVKAAEEARRLAAATAVDSTPLVDVSTPFESANVQATSLAGPPAPPAVPLSAFRPFHPYHQHPHHHHHHQQQGTSGPAALGGPFHHHHLPPHAHAHAHSHSVSANSHGHHHEAHKSHDGLTASRLAVMEKRIELRRQMQERLQSQSRPSPAEATVVIPAEVSARDGYHPAYSTASTEIAQEQQQTSSSVVNPPDSPIAETWSGVKGMLKTFVRDLNRHLAENFGDDAAGFELSLPGEGEEKVEQPKVAEVKRDVKVEEPEEKVVHRACFCDRCLKTIVGVRHKCTGCSNYDLCTPCLEGREAFHNTQHVFARIARPGAMPVVDAVPVKKDPAPAPAVAQEEEPVFIEVHPATCDACDKTIKGVRHKCLECPDYDLCASCLDSVGSVVHPLHNFVPIASPRVLRIRAQPGAHAIHANIICDACDASPIIGVRYRCVEPECGDQFDMCERCEAEPIPRHPRSHRLLKIREPVTGGERATKERMERARKIGGAVGAGQEGDAVPLASLGGGIERILKSLGVGAPSTAEKGTSTEEQQQGLPSWATLLQGPGNDRTIVIDVDVDAKEQTTVGEKVQLGQAPYDVDTLVREAEKEGVEEEQPEPEEEVAVADEDERAVQTAVEEEEEVAPVPVDNSLRASFVADVTLTDGSVVPSGGEFNKVWLVRNSGTLAWPQGTVLVNVGGFSNLVAGEAGVKQFEVPQAEPGEAVEIQCELKAAEENGRYMDFWRLEAPNGELFGDRFWVEIFVESDDALLRNSGSSLNSSFVAPSMHASGKLQGPSTTATGTDAAPTVSSVVAPSVKSESIEGTSEFESVKADVEDEDEGSSEEEMSDEDTSSEEESEESEEEIEEDEEFVVLTGSEEGESSSEDEEWRA</sequence>